<dbReference type="AlphaFoldDB" id="A0A2H0UC85"/>
<dbReference type="PANTHER" id="PTHR11735:SF6">
    <property type="entry name" value="TRNA N6-ADENOSINE THREONYLCARBAMOYLTRANSFERASE, MITOCHONDRIAL"/>
    <property type="match status" value="1"/>
</dbReference>
<dbReference type="InterPro" id="IPR000905">
    <property type="entry name" value="Gcp-like_dom"/>
</dbReference>
<feature type="binding site" evidence="1">
    <location>
        <position position="256"/>
    </location>
    <ligand>
        <name>substrate</name>
    </ligand>
</feature>
<name>A0A2H0UC85_9BACT</name>
<evidence type="ECO:0000313" key="4">
    <source>
        <dbReference type="Proteomes" id="UP000230179"/>
    </source>
</evidence>
<keyword evidence="1" id="KW-0012">Acyltransferase</keyword>
<dbReference type="InterPro" id="IPR043129">
    <property type="entry name" value="ATPase_NBD"/>
</dbReference>
<accession>A0A2H0UC85</accession>
<proteinExistence type="inferred from homology"/>
<dbReference type="SUPFAM" id="SSF53067">
    <property type="entry name" value="Actin-like ATPase domain"/>
    <property type="match status" value="3"/>
</dbReference>
<keyword evidence="1" id="KW-0819">tRNA processing</keyword>
<keyword evidence="1" id="KW-0808">Transferase</keyword>
<feature type="domain" description="Gcp-like" evidence="2">
    <location>
        <begin position="57"/>
        <end position="106"/>
    </location>
</feature>
<evidence type="ECO:0000259" key="2">
    <source>
        <dbReference type="Pfam" id="PF00814"/>
    </source>
</evidence>
<dbReference type="GO" id="GO:0002949">
    <property type="term" value="P:tRNA threonylcarbamoyladenosine modification"/>
    <property type="evidence" value="ECO:0007669"/>
    <property type="project" value="UniProtKB-UniRule"/>
</dbReference>
<dbReference type="Pfam" id="PF00814">
    <property type="entry name" value="TsaD"/>
    <property type="match status" value="2"/>
</dbReference>
<dbReference type="Gene3D" id="3.30.420.40">
    <property type="match status" value="3"/>
</dbReference>
<feature type="binding site" evidence="1">
    <location>
        <position position="181"/>
    </location>
    <ligand>
        <name>Fe cation</name>
        <dbReference type="ChEBI" id="CHEBI:24875"/>
    </ligand>
</feature>
<organism evidence="3 4">
    <name type="scientific">Candidatus Kaiserbacteria bacterium CG10_big_fil_rev_8_21_14_0_10_56_12</name>
    <dbReference type="NCBI Taxonomy" id="1974611"/>
    <lineage>
        <taxon>Bacteria</taxon>
        <taxon>Candidatus Kaiseribacteriota</taxon>
    </lineage>
</organism>
<feature type="binding site" evidence="1">
    <location>
        <position position="269"/>
    </location>
    <ligand>
        <name>substrate</name>
    </ligand>
</feature>
<comment type="function">
    <text evidence="1">Required for the formation of a threonylcarbamoyl group on adenosine at position 37 (t(6)A37) in tRNAs that read codons beginning with adenine. Is involved in the transfer of the threonylcarbamoyl moiety of threonylcarbamoyl-AMP (TC-AMP) to the N6 group of A37, together with TsaE and TsaB. TsaD likely plays a direct catalytic role in this reaction.</text>
</comment>
<feature type="domain" description="Gcp-like" evidence="2">
    <location>
        <begin position="137"/>
        <end position="419"/>
    </location>
</feature>
<comment type="caution">
    <text evidence="1">Lacks conserved residue(s) required for the propagation of feature annotation.</text>
</comment>
<comment type="caution">
    <text evidence="3">The sequence shown here is derived from an EMBL/GenBank/DDBJ whole genome shotgun (WGS) entry which is preliminary data.</text>
</comment>
<dbReference type="EC" id="2.3.1.234" evidence="1"/>
<dbReference type="InterPro" id="IPR017860">
    <property type="entry name" value="Peptidase_M22_CS"/>
</dbReference>
<dbReference type="GO" id="GO:0005506">
    <property type="term" value="F:iron ion binding"/>
    <property type="evidence" value="ECO:0007669"/>
    <property type="project" value="UniProtKB-UniRule"/>
</dbReference>
<comment type="subcellular location">
    <subcellularLocation>
        <location evidence="1">Cytoplasm</location>
    </subcellularLocation>
</comment>
<comment type="cofactor">
    <cofactor evidence="1">
        <name>Fe(2+)</name>
        <dbReference type="ChEBI" id="CHEBI:29033"/>
    </cofactor>
    <text evidence="1">Binds 1 Fe(2+) ion per subunit.</text>
</comment>
<keyword evidence="1" id="KW-0963">Cytoplasm</keyword>
<protein>
    <recommendedName>
        <fullName evidence="1">tRNA N6-adenosine threonylcarbamoyltransferase</fullName>
        <ecNumber evidence="1">2.3.1.234</ecNumber>
    </recommendedName>
    <alternativeName>
        <fullName evidence="1">N6-L-threonylcarbamoyladenine synthase</fullName>
        <shortName evidence="1">t(6)A synthase</shortName>
    </alternativeName>
    <alternativeName>
        <fullName evidence="1">t(6)A37 threonylcarbamoyladenosine biosynthesis protein TsaD</fullName>
    </alternativeName>
    <alternativeName>
        <fullName evidence="1">tRNA threonylcarbamoyladenosine biosynthesis protein TsaD</fullName>
    </alternativeName>
</protein>
<evidence type="ECO:0000256" key="1">
    <source>
        <dbReference type="HAMAP-Rule" id="MF_01445"/>
    </source>
</evidence>
<dbReference type="GO" id="GO:0005737">
    <property type="term" value="C:cytoplasm"/>
    <property type="evidence" value="ECO:0007669"/>
    <property type="project" value="UniProtKB-SubCell"/>
</dbReference>
<dbReference type="InterPro" id="IPR022450">
    <property type="entry name" value="TsaD"/>
</dbReference>
<dbReference type="HAMAP" id="MF_01445">
    <property type="entry name" value="TsaD"/>
    <property type="match status" value="1"/>
</dbReference>
<evidence type="ECO:0000313" key="3">
    <source>
        <dbReference type="EMBL" id="PIR83276.1"/>
    </source>
</evidence>
<feature type="binding site" evidence="1">
    <location>
        <position position="185"/>
    </location>
    <ligand>
        <name>Fe cation</name>
        <dbReference type="ChEBI" id="CHEBI:24875"/>
    </ligand>
</feature>
<keyword evidence="1" id="KW-0479">Metal-binding</keyword>
<comment type="catalytic activity">
    <reaction evidence="1">
        <text>L-threonylcarbamoyladenylate + adenosine(37) in tRNA = N(6)-L-threonylcarbamoyladenosine(37) in tRNA + AMP + H(+)</text>
        <dbReference type="Rhea" id="RHEA:37059"/>
        <dbReference type="Rhea" id="RHEA-COMP:10162"/>
        <dbReference type="Rhea" id="RHEA-COMP:10163"/>
        <dbReference type="ChEBI" id="CHEBI:15378"/>
        <dbReference type="ChEBI" id="CHEBI:73682"/>
        <dbReference type="ChEBI" id="CHEBI:74411"/>
        <dbReference type="ChEBI" id="CHEBI:74418"/>
        <dbReference type="ChEBI" id="CHEBI:456215"/>
        <dbReference type="EC" id="2.3.1.234"/>
    </reaction>
</comment>
<feature type="binding site" evidence="1">
    <location>
        <position position="413"/>
    </location>
    <ligand>
        <name>Fe cation</name>
        <dbReference type="ChEBI" id="CHEBI:24875"/>
    </ligand>
</feature>
<keyword evidence="1" id="KW-0408">Iron</keyword>
<gene>
    <name evidence="1" type="primary">tsaD</name>
    <name evidence="3" type="ORF">COU19_01335</name>
</gene>
<dbReference type="GO" id="GO:0061711">
    <property type="term" value="F:tRNA N(6)-L-threonylcarbamoyladenine synthase activity"/>
    <property type="evidence" value="ECO:0007669"/>
    <property type="project" value="UniProtKB-EC"/>
</dbReference>
<sequence>MDTRAPQPSASPGATHCHGQLLMKRMRVLAIETSCDETAIAIVDGQELPRGGTSFRVLGNALLSQIEIHKPYGGVFPALAKREHAKNLVPILEAALEEAELLRGDTRALAPETRAALAQLLEREPGLSEKLFEFVSECETPDIDAIAVTAGPGLEPALWVGVSFAKALALVWNKPLVGVNHMEGHILAGLAKEPPNGSVNTSPFSTRFNLVISGVEMPVLALLISGGHTELVLMRSWLQYEFVGQTRDDAVGEAFDKVARMLELPYPGGPEISKLAEELRSSAGRRRLGTVSEGAEDQRHEENPFVLPRPMIHDNSCDFSFAGLKTAVLNVLKQREGVSACDRQLIAREFEDAVADVLWTKTARALDQTGASTLVIGGGVSANIHIKRVFRAAVAREYPHVDLRIPSATLTTDNAVMIGFAGYCRALRKDFAGPATLVASGNQSLA</sequence>
<reference evidence="4" key="1">
    <citation type="submission" date="2017-09" db="EMBL/GenBank/DDBJ databases">
        <title>Depth-based differentiation of microbial function through sediment-hosted aquifers and enrichment of novel symbionts in the deep terrestrial subsurface.</title>
        <authorList>
            <person name="Probst A.J."/>
            <person name="Ladd B."/>
            <person name="Jarett J.K."/>
            <person name="Geller-Mcgrath D.E."/>
            <person name="Sieber C.M.K."/>
            <person name="Emerson J.B."/>
            <person name="Anantharaman K."/>
            <person name="Thomas B.C."/>
            <person name="Malmstrom R."/>
            <person name="Stieglmeier M."/>
            <person name="Klingl A."/>
            <person name="Woyke T."/>
            <person name="Ryan C.M."/>
            <person name="Banfield J.F."/>
        </authorList>
    </citation>
    <scope>NUCLEOTIDE SEQUENCE [LARGE SCALE GENOMIC DNA]</scope>
</reference>
<dbReference type="Proteomes" id="UP000230179">
    <property type="component" value="Unassembled WGS sequence"/>
</dbReference>
<dbReference type="PROSITE" id="PS01016">
    <property type="entry name" value="GLYCOPROTEASE"/>
    <property type="match status" value="1"/>
</dbReference>
<dbReference type="PANTHER" id="PTHR11735">
    <property type="entry name" value="TRNA N6-ADENOSINE THREONYLCARBAMOYLTRANSFERASE"/>
    <property type="match status" value="1"/>
</dbReference>
<feature type="binding site" evidence="1">
    <location>
        <begin position="223"/>
        <end position="227"/>
    </location>
    <ligand>
        <name>substrate</name>
    </ligand>
</feature>
<dbReference type="EMBL" id="PFBL01000010">
    <property type="protein sequence ID" value="PIR83276.1"/>
    <property type="molecule type" value="Genomic_DNA"/>
</dbReference>
<comment type="similarity">
    <text evidence="1">Belongs to the KAE1 / TsaD family.</text>
</comment>
<feature type="binding site" evidence="1">
    <location>
        <position position="383"/>
    </location>
    <ligand>
        <name>substrate</name>
    </ligand>
</feature>